<dbReference type="Gene3D" id="3.90.220.20">
    <property type="entry name" value="DNA methylase specificity domains"/>
    <property type="match status" value="2"/>
</dbReference>
<dbReference type="SUPFAM" id="SSF116734">
    <property type="entry name" value="DNA methylase specificity domain"/>
    <property type="match status" value="2"/>
</dbReference>
<keyword evidence="2" id="KW-0238">DNA-binding</keyword>
<dbReference type="Proteomes" id="UP000028870">
    <property type="component" value="Unassembled WGS sequence"/>
</dbReference>
<evidence type="ECO:0000256" key="2">
    <source>
        <dbReference type="ARBA" id="ARBA00023125"/>
    </source>
</evidence>
<dbReference type="PANTHER" id="PTHR30408:SF12">
    <property type="entry name" value="TYPE I RESTRICTION ENZYME MJAVIII SPECIFICITY SUBUNIT"/>
    <property type="match status" value="1"/>
</dbReference>
<gene>
    <name evidence="3" type="ORF">BN977_02788</name>
</gene>
<evidence type="ECO:0000313" key="4">
    <source>
        <dbReference type="Proteomes" id="UP000028870"/>
    </source>
</evidence>
<dbReference type="AlphaFoldDB" id="W9AYF8"/>
<keyword evidence="1" id="KW-0680">Restriction system</keyword>
<sequence length="378" mass="41851">MNEVTLGDLIAPANVRRAGCDELPVLSITMRSGLVDQSTKFKKRVASSDTSDYKVVRRGQLVVGFPIDEGVLDFQTLYPEAIVSPAYGIWDLKDSRTADVEYLRRYLRSPRAMAYYKGKLRGSTARRRSLPSTVFRALDVPLPALDDQRRIAAILHRIELLNTRQEEAARLVDDFANAVFDEIVGGVTNTVQLGDIAQFYGGTTLPDGIPFTGQSDGAFLMKVSDMNLPGNEEEVASCALWSRDTGPKASTCPPGAVILPKRGGAISTNKKRRATRPTILDPNLMGVAPLDGRLRTSFLLYWFKRFDLASLTSGSTVPQLNKRDLAPLEFPLATLRDQDEFEHRLTSIHQHGRLLRSRSAYLAELLTSLQSRAFSGHL</sequence>
<reference evidence="3" key="1">
    <citation type="submission" date="2014-03" db="EMBL/GenBank/DDBJ databases">
        <title>Draft Genome Sequence of Mycobacterium cosmeticum DSM 44829.</title>
        <authorList>
            <person name="Croce O."/>
            <person name="Robert C."/>
            <person name="Raoult D."/>
            <person name="Drancourt M."/>
        </authorList>
    </citation>
    <scope>NUCLEOTIDE SEQUENCE [LARGE SCALE GENOMIC DNA]</scope>
    <source>
        <strain evidence="3">DSM 44829</strain>
    </source>
</reference>
<dbReference type="GO" id="GO:0009307">
    <property type="term" value="P:DNA restriction-modification system"/>
    <property type="evidence" value="ECO:0007669"/>
    <property type="project" value="UniProtKB-KW"/>
</dbReference>
<reference evidence="3" key="2">
    <citation type="submission" date="2014-03" db="EMBL/GenBank/DDBJ databases">
        <authorList>
            <person name="Urmite Genomes"/>
        </authorList>
    </citation>
    <scope>NUCLEOTIDE SEQUENCE</scope>
    <source>
        <strain evidence="3">DSM 44829</strain>
    </source>
</reference>
<dbReference type="EMBL" id="CCBB010000001">
    <property type="protein sequence ID" value="CDO07972.1"/>
    <property type="molecule type" value="Genomic_DNA"/>
</dbReference>
<dbReference type="PANTHER" id="PTHR30408">
    <property type="entry name" value="TYPE-1 RESTRICTION ENZYME ECOKI SPECIFICITY PROTEIN"/>
    <property type="match status" value="1"/>
</dbReference>
<dbReference type="RefSeq" id="WP_131590107.1">
    <property type="nucleotide sequence ID" value="NZ_CCBB010000001.1"/>
</dbReference>
<organism evidence="3 4">
    <name type="scientific">Mycolicibacterium cosmeticum</name>
    <dbReference type="NCBI Taxonomy" id="258533"/>
    <lineage>
        <taxon>Bacteria</taxon>
        <taxon>Bacillati</taxon>
        <taxon>Actinomycetota</taxon>
        <taxon>Actinomycetes</taxon>
        <taxon>Mycobacteriales</taxon>
        <taxon>Mycobacteriaceae</taxon>
        <taxon>Mycolicibacterium</taxon>
    </lineage>
</organism>
<dbReference type="eggNOG" id="COG0732">
    <property type="taxonomic scope" value="Bacteria"/>
</dbReference>
<dbReference type="OrthoDB" id="3197085at2"/>
<evidence type="ECO:0000313" key="3">
    <source>
        <dbReference type="EMBL" id="CDO07972.1"/>
    </source>
</evidence>
<comment type="caution">
    <text evidence="3">The sequence shown here is derived from an EMBL/GenBank/DDBJ whole genome shotgun (WGS) entry which is preliminary data.</text>
</comment>
<protein>
    <submittedName>
        <fullName evidence="3">Type I restriction modification DNA specificity domain protein</fullName>
    </submittedName>
</protein>
<keyword evidence="4" id="KW-1185">Reference proteome</keyword>
<accession>W9AYF8</accession>
<dbReference type="STRING" id="258533.BN977_02788"/>
<dbReference type="GO" id="GO:0003677">
    <property type="term" value="F:DNA binding"/>
    <property type="evidence" value="ECO:0007669"/>
    <property type="project" value="UniProtKB-KW"/>
</dbReference>
<proteinExistence type="predicted"/>
<dbReference type="InterPro" id="IPR052021">
    <property type="entry name" value="Type-I_RS_S_subunit"/>
</dbReference>
<dbReference type="InterPro" id="IPR044946">
    <property type="entry name" value="Restrct_endonuc_typeI_TRD_sf"/>
</dbReference>
<name>W9AYF8_MYCCO</name>
<evidence type="ECO:0000256" key="1">
    <source>
        <dbReference type="ARBA" id="ARBA00022747"/>
    </source>
</evidence>
<dbReference type="REBASE" id="87236">
    <property type="entry name" value="S.Mco44829ORF2789P"/>
</dbReference>